<protein>
    <submittedName>
        <fullName evidence="2">Uncharacterized protein</fullName>
    </submittedName>
</protein>
<dbReference type="AlphaFoldDB" id="A0A3P7IZ07"/>
<dbReference type="OrthoDB" id="6581954at2759"/>
<dbReference type="EMBL" id="UYYB01029494">
    <property type="protein sequence ID" value="VDM73223.1"/>
    <property type="molecule type" value="Genomic_DNA"/>
</dbReference>
<keyword evidence="1" id="KW-1133">Transmembrane helix</keyword>
<keyword evidence="1" id="KW-0812">Transmembrane</keyword>
<feature type="transmembrane region" description="Helical" evidence="1">
    <location>
        <begin position="38"/>
        <end position="60"/>
    </location>
</feature>
<keyword evidence="1" id="KW-0472">Membrane</keyword>
<proteinExistence type="predicted"/>
<reference evidence="2 3" key="1">
    <citation type="submission" date="2018-11" db="EMBL/GenBank/DDBJ databases">
        <authorList>
            <consortium name="Pathogen Informatics"/>
        </authorList>
    </citation>
    <scope>NUCLEOTIDE SEQUENCE [LARGE SCALE GENOMIC DNA]</scope>
</reference>
<keyword evidence="3" id="KW-1185">Reference proteome</keyword>
<name>A0A3P7IZ07_STRVU</name>
<evidence type="ECO:0000256" key="1">
    <source>
        <dbReference type="SAM" id="Phobius"/>
    </source>
</evidence>
<organism evidence="2 3">
    <name type="scientific">Strongylus vulgaris</name>
    <name type="common">Blood worm</name>
    <dbReference type="NCBI Taxonomy" id="40348"/>
    <lineage>
        <taxon>Eukaryota</taxon>
        <taxon>Metazoa</taxon>
        <taxon>Ecdysozoa</taxon>
        <taxon>Nematoda</taxon>
        <taxon>Chromadorea</taxon>
        <taxon>Rhabditida</taxon>
        <taxon>Rhabditina</taxon>
        <taxon>Rhabditomorpha</taxon>
        <taxon>Strongyloidea</taxon>
        <taxon>Strongylidae</taxon>
        <taxon>Strongylus</taxon>
    </lineage>
</organism>
<dbReference type="Proteomes" id="UP000270094">
    <property type="component" value="Unassembled WGS sequence"/>
</dbReference>
<sequence length="102" mass="11819">MDGSDPIGNAGESTYSIVASQRHALRSANIMDTKTLDIYNWILIAAILSPIPLMCIYLMYYQHSQGNSIYPLFKRNPDLWGPRSRANREEAEKAERMIRKWW</sequence>
<evidence type="ECO:0000313" key="3">
    <source>
        <dbReference type="Proteomes" id="UP000270094"/>
    </source>
</evidence>
<gene>
    <name evidence="2" type="ORF">SVUK_LOCUS8221</name>
</gene>
<accession>A0A3P7IZ07</accession>
<evidence type="ECO:0000313" key="2">
    <source>
        <dbReference type="EMBL" id="VDM73223.1"/>
    </source>
</evidence>